<accession>A0AAU9TVG7</accession>
<feature type="compositionally biased region" description="Acidic residues" evidence="1">
    <location>
        <begin position="95"/>
        <end position="108"/>
    </location>
</feature>
<reference evidence="2" key="1">
    <citation type="submission" date="2022-03" db="EMBL/GenBank/DDBJ databases">
        <authorList>
            <person name="Tunstrom K."/>
        </authorList>
    </citation>
    <scope>NUCLEOTIDE SEQUENCE</scope>
</reference>
<comment type="caution">
    <text evidence="2">The sequence shown here is derived from an EMBL/GenBank/DDBJ whole genome shotgun (WGS) entry which is preliminary data.</text>
</comment>
<protein>
    <submittedName>
        <fullName evidence="2">Uncharacterized protein</fullName>
    </submittedName>
</protein>
<feature type="region of interest" description="Disordered" evidence="1">
    <location>
        <begin position="73"/>
        <end position="121"/>
    </location>
</feature>
<dbReference type="EMBL" id="CAKOGL010000008">
    <property type="protein sequence ID" value="CAH2089897.1"/>
    <property type="molecule type" value="Genomic_DNA"/>
</dbReference>
<gene>
    <name evidence="2" type="ORF">EEDITHA_LOCUS5905</name>
</gene>
<evidence type="ECO:0000313" key="2">
    <source>
        <dbReference type="EMBL" id="CAH2089897.1"/>
    </source>
</evidence>
<organism evidence="2 3">
    <name type="scientific">Euphydryas editha</name>
    <name type="common">Edith's checkerspot</name>
    <dbReference type="NCBI Taxonomy" id="104508"/>
    <lineage>
        <taxon>Eukaryota</taxon>
        <taxon>Metazoa</taxon>
        <taxon>Ecdysozoa</taxon>
        <taxon>Arthropoda</taxon>
        <taxon>Hexapoda</taxon>
        <taxon>Insecta</taxon>
        <taxon>Pterygota</taxon>
        <taxon>Neoptera</taxon>
        <taxon>Endopterygota</taxon>
        <taxon>Lepidoptera</taxon>
        <taxon>Glossata</taxon>
        <taxon>Ditrysia</taxon>
        <taxon>Papilionoidea</taxon>
        <taxon>Nymphalidae</taxon>
        <taxon>Nymphalinae</taxon>
        <taxon>Euphydryas</taxon>
    </lineage>
</organism>
<keyword evidence="3" id="KW-1185">Reference proteome</keyword>
<dbReference type="Proteomes" id="UP001153954">
    <property type="component" value="Unassembled WGS sequence"/>
</dbReference>
<dbReference type="AlphaFoldDB" id="A0AAU9TVG7"/>
<proteinExistence type="predicted"/>
<name>A0AAU9TVG7_EUPED</name>
<sequence>MKWRLDNKDVIIQGQGKMNVFDVFNSRNLKAHSYKHPLFPGNKTEVFSVLEEAEDLILNLNIKVSRKTTYKERQNQETVSQHQHFDVSSSRLNDLDEDESEAYTENLEENGNLMSRMLDNS</sequence>
<feature type="compositionally biased region" description="Polar residues" evidence="1">
    <location>
        <begin position="76"/>
        <end position="92"/>
    </location>
</feature>
<evidence type="ECO:0000256" key="1">
    <source>
        <dbReference type="SAM" id="MobiDB-lite"/>
    </source>
</evidence>
<evidence type="ECO:0000313" key="3">
    <source>
        <dbReference type="Proteomes" id="UP001153954"/>
    </source>
</evidence>